<proteinExistence type="inferred from homology"/>
<dbReference type="Proteomes" id="UP000298218">
    <property type="component" value="Unassembled WGS sequence"/>
</dbReference>
<evidence type="ECO:0000313" key="7">
    <source>
        <dbReference type="Proteomes" id="UP000298218"/>
    </source>
</evidence>
<evidence type="ECO:0000256" key="4">
    <source>
        <dbReference type="ARBA" id="ARBA00022840"/>
    </source>
</evidence>
<comment type="caution">
    <text evidence="6">The sequence shown here is derived from an EMBL/GenBank/DDBJ whole genome shotgun (WGS) entry which is preliminary data.</text>
</comment>
<dbReference type="GO" id="GO:0015807">
    <property type="term" value="P:L-amino acid transport"/>
    <property type="evidence" value="ECO:0007669"/>
    <property type="project" value="TreeGrafter"/>
</dbReference>
<dbReference type="InterPro" id="IPR003593">
    <property type="entry name" value="AAA+_ATPase"/>
</dbReference>
<name>A0A4Y8KS56_9MICO</name>
<dbReference type="GO" id="GO:0005524">
    <property type="term" value="F:ATP binding"/>
    <property type="evidence" value="ECO:0007669"/>
    <property type="project" value="UniProtKB-KW"/>
</dbReference>
<dbReference type="SMART" id="SM00382">
    <property type="entry name" value="AAA"/>
    <property type="match status" value="1"/>
</dbReference>
<protein>
    <submittedName>
        <fullName evidence="6">ATP-binding cassette domain-containing protein</fullName>
    </submittedName>
</protein>
<dbReference type="EMBL" id="SOHQ01000007">
    <property type="protein sequence ID" value="TFD81647.1"/>
    <property type="molecule type" value="Genomic_DNA"/>
</dbReference>
<dbReference type="RefSeq" id="WP_134172452.1">
    <property type="nucleotide sequence ID" value="NZ_SODI01000001.1"/>
</dbReference>
<keyword evidence="5" id="KW-0029">Amino-acid transport</keyword>
<keyword evidence="7" id="KW-1185">Reference proteome</keyword>
<dbReference type="OrthoDB" id="9776369at2"/>
<evidence type="ECO:0000313" key="6">
    <source>
        <dbReference type="EMBL" id="TFD81647.1"/>
    </source>
</evidence>
<gene>
    <name evidence="6" type="ORF">E3T53_01160</name>
</gene>
<dbReference type="Pfam" id="PF00005">
    <property type="entry name" value="ABC_tran"/>
    <property type="match status" value="1"/>
</dbReference>
<dbReference type="GO" id="GO:0015658">
    <property type="term" value="F:branched-chain amino acid transmembrane transporter activity"/>
    <property type="evidence" value="ECO:0007669"/>
    <property type="project" value="TreeGrafter"/>
</dbReference>
<evidence type="ECO:0000256" key="2">
    <source>
        <dbReference type="ARBA" id="ARBA00022448"/>
    </source>
</evidence>
<organism evidence="6 7">
    <name type="scientific">Cryobacterium psychrophilum</name>
    <dbReference type="NCBI Taxonomy" id="41988"/>
    <lineage>
        <taxon>Bacteria</taxon>
        <taxon>Bacillati</taxon>
        <taxon>Actinomycetota</taxon>
        <taxon>Actinomycetes</taxon>
        <taxon>Micrococcales</taxon>
        <taxon>Microbacteriaceae</taxon>
        <taxon>Cryobacterium</taxon>
    </lineage>
</organism>
<keyword evidence="2" id="KW-0813">Transport</keyword>
<dbReference type="Gene3D" id="3.40.50.300">
    <property type="entry name" value="P-loop containing nucleotide triphosphate hydrolases"/>
    <property type="match status" value="1"/>
</dbReference>
<dbReference type="PROSITE" id="PS50893">
    <property type="entry name" value="ABC_TRANSPORTER_2"/>
    <property type="match status" value="1"/>
</dbReference>
<dbReference type="InterPro" id="IPR003439">
    <property type="entry name" value="ABC_transporter-like_ATP-bd"/>
</dbReference>
<dbReference type="SUPFAM" id="SSF52540">
    <property type="entry name" value="P-loop containing nucleoside triphosphate hydrolases"/>
    <property type="match status" value="1"/>
</dbReference>
<sequence>MKSKMIAPSADQGVELSVNGVTAGYLANDMVLENVTVTVEPGKVTVLLGPNGSGKSTLLRIMAGFLKPRVGQVTLGGVDISTMGPADRLSQGISVLPQGRSIFPELSVEENLRLGAWQIRHDRQRFAGAVDAMFERYPTIKPMRHKLAGSLSGGQARIVEFARTLILEPRVLLIDEPSVGLAPVLVDGVYDELDRLKEEGRTIMLVDQNVKAAVDLADSVYTLAYGRNHLHGSRDSFEGQLDDLIKQWLNL</sequence>
<dbReference type="InterPro" id="IPR027417">
    <property type="entry name" value="P-loop_NTPase"/>
</dbReference>
<dbReference type="GO" id="GO:0016887">
    <property type="term" value="F:ATP hydrolysis activity"/>
    <property type="evidence" value="ECO:0007669"/>
    <property type="project" value="InterPro"/>
</dbReference>
<dbReference type="PANTHER" id="PTHR43820:SF4">
    <property type="entry name" value="HIGH-AFFINITY BRANCHED-CHAIN AMINO ACID TRANSPORT ATP-BINDING PROTEIN LIVF"/>
    <property type="match status" value="1"/>
</dbReference>
<keyword evidence="3" id="KW-0547">Nucleotide-binding</keyword>
<evidence type="ECO:0000256" key="1">
    <source>
        <dbReference type="ARBA" id="ARBA00005417"/>
    </source>
</evidence>
<dbReference type="InterPro" id="IPR052156">
    <property type="entry name" value="BCAA_Transport_ATP-bd_LivF"/>
</dbReference>
<reference evidence="6 7" key="1">
    <citation type="submission" date="2019-03" db="EMBL/GenBank/DDBJ databases">
        <title>Genomics of glacier-inhabiting Cryobacterium strains.</title>
        <authorList>
            <person name="Liu Q."/>
            <person name="Xin Y.-H."/>
        </authorList>
    </citation>
    <scope>NUCLEOTIDE SEQUENCE [LARGE SCALE GENOMIC DNA]</scope>
    <source>
        <strain evidence="6 7">CGMCC 1.4292</strain>
    </source>
</reference>
<evidence type="ECO:0000256" key="5">
    <source>
        <dbReference type="ARBA" id="ARBA00022970"/>
    </source>
</evidence>
<comment type="similarity">
    <text evidence="1">Belongs to the ABC transporter superfamily.</text>
</comment>
<dbReference type="PANTHER" id="PTHR43820">
    <property type="entry name" value="HIGH-AFFINITY BRANCHED-CHAIN AMINO ACID TRANSPORT ATP-BINDING PROTEIN LIVF"/>
    <property type="match status" value="1"/>
</dbReference>
<accession>A0A4Y8KS56</accession>
<keyword evidence="4 6" id="KW-0067">ATP-binding</keyword>
<dbReference type="AlphaFoldDB" id="A0A4Y8KS56"/>
<evidence type="ECO:0000256" key="3">
    <source>
        <dbReference type="ARBA" id="ARBA00022741"/>
    </source>
</evidence>